<feature type="domain" description="PPIase FKBP-type" evidence="8">
    <location>
        <begin position="37"/>
        <end position="123"/>
    </location>
</feature>
<dbReference type="FunFam" id="3.10.50.40:FF:000006">
    <property type="entry name" value="Peptidyl-prolyl cis-trans isomerase"/>
    <property type="match status" value="1"/>
</dbReference>
<accession>A0A2P7YJY0</accession>
<evidence type="ECO:0000256" key="7">
    <source>
        <dbReference type="SAM" id="SignalP"/>
    </source>
</evidence>
<protein>
    <recommendedName>
        <fullName evidence="2 6">peptidylprolyl isomerase</fullName>
        <ecNumber evidence="2 6">5.2.1.8</ecNumber>
    </recommendedName>
</protein>
<evidence type="ECO:0000256" key="6">
    <source>
        <dbReference type="PROSITE-ProRule" id="PRU00277"/>
    </source>
</evidence>
<evidence type="ECO:0000313" key="10">
    <source>
        <dbReference type="Proteomes" id="UP000241107"/>
    </source>
</evidence>
<evidence type="ECO:0000259" key="8">
    <source>
        <dbReference type="PROSITE" id="PS50059"/>
    </source>
</evidence>
<keyword evidence="10" id="KW-1185">Reference proteome</keyword>
<comment type="caution">
    <text evidence="9">The sequence shown here is derived from an EMBL/GenBank/DDBJ whole genome shotgun (WGS) entry which is preliminary data.</text>
</comment>
<reference evidence="9 10" key="1">
    <citation type="submission" date="2018-03" db="EMBL/GenBank/DDBJ databases">
        <title>Candida pseudohaemulonii genome assembly and annotation.</title>
        <authorList>
            <person name="Munoz J.F."/>
            <person name="Gade L.G."/>
            <person name="Chow N.A."/>
            <person name="Litvintseva A.P."/>
            <person name="Loparev V.N."/>
            <person name="Cuomo C.A."/>
        </authorList>
    </citation>
    <scope>NUCLEOTIDE SEQUENCE [LARGE SCALE GENOMIC DNA]</scope>
    <source>
        <strain evidence="9 10">B12108</strain>
    </source>
</reference>
<dbReference type="EMBL" id="PYFQ01000012">
    <property type="protein sequence ID" value="PSK36274.1"/>
    <property type="molecule type" value="Genomic_DNA"/>
</dbReference>
<dbReference type="InterPro" id="IPR046357">
    <property type="entry name" value="PPIase_dom_sf"/>
</dbReference>
<dbReference type="STRING" id="418784.A0A2P7YJY0"/>
<organism evidence="9 10">
    <name type="scientific">Candidozyma pseudohaemuli</name>
    <dbReference type="NCBI Taxonomy" id="418784"/>
    <lineage>
        <taxon>Eukaryota</taxon>
        <taxon>Fungi</taxon>
        <taxon>Dikarya</taxon>
        <taxon>Ascomycota</taxon>
        <taxon>Saccharomycotina</taxon>
        <taxon>Pichiomycetes</taxon>
        <taxon>Metschnikowiaceae</taxon>
        <taxon>Candidozyma</taxon>
    </lineage>
</organism>
<name>A0A2P7YJY0_9ASCO</name>
<proteinExistence type="inferred from homology"/>
<dbReference type="PANTHER" id="PTHR45779">
    <property type="entry name" value="PEPTIDYLPROLYL ISOMERASE"/>
    <property type="match status" value="1"/>
</dbReference>
<dbReference type="EC" id="5.2.1.8" evidence="2 6"/>
<dbReference type="Gene3D" id="3.10.50.40">
    <property type="match status" value="1"/>
</dbReference>
<dbReference type="InterPro" id="IPR001179">
    <property type="entry name" value="PPIase_FKBP_dom"/>
</dbReference>
<dbReference type="GeneID" id="36567484"/>
<keyword evidence="7" id="KW-0732">Signal</keyword>
<comment type="similarity">
    <text evidence="5">Belongs to the FKBP-type PPIase family. FKBP2 subfamily.</text>
</comment>
<gene>
    <name evidence="9" type="ORF">C7M61_004096</name>
</gene>
<sequence length="129" mass="14023">MLFLQLIVLLIAQVWAVKVEIDVTHVPTDCPHKTKPGSHVQVHYKGSLEDGTVFDASYGRLPIGFEIGAGRVIAGWEQGLLDMCVGEKRTLTIPPELGYGSSGIGPIPPNAVLTFDVELVDVYIPKEEL</sequence>
<dbReference type="SUPFAM" id="SSF54534">
    <property type="entry name" value="FKBP-like"/>
    <property type="match status" value="1"/>
</dbReference>
<dbReference type="GO" id="GO:0005783">
    <property type="term" value="C:endoplasmic reticulum"/>
    <property type="evidence" value="ECO:0007669"/>
    <property type="project" value="TreeGrafter"/>
</dbReference>
<dbReference type="PANTHER" id="PTHR45779:SF7">
    <property type="entry name" value="PEPTIDYLPROLYL ISOMERASE"/>
    <property type="match status" value="1"/>
</dbReference>
<evidence type="ECO:0000256" key="3">
    <source>
        <dbReference type="ARBA" id="ARBA00023110"/>
    </source>
</evidence>
<feature type="signal peptide" evidence="7">
    <location>
        <begin position="1"/>
        <end position="16"/>
    </location>
</feature>
<evidence type="ECO:0000256" key="5">
    <source>
        <dbReference type="ARBA" id="ARBA00024206"/>
    </source>
</evidence>
<keyword evidence="3 6" id="KW-0697">Rotamase</keyword>
<dbReference type="InterPro" id="IPR044609">
    <property type="entry name" value="FKBP2/11"/>
</dbReference>
<dbReference type="VEuPathDB" id="FungiDB:C7M61_004096"/>
<dbReference type="Pfam" id="PF00254">
    <property type="entry name" value="FKBP_C"/>
    <property type="match status" value="1"/>
</dbReference>
<dbReference type="OrthoDB" id="1902587at2759"/>
<dbReference type="GO" id="GO:0003755">
    <property type="term" value="F:peptidyl-prolyl cis-trans isomerase activity"/>
    <property type="evidence" value="ECO:0007669"/>
    <property type="project" value="UniProtKB-KW"/>
</dbReference>
<evidence type="ECO:0000256" key="2">
    <source>
        <dbReference type="ARBA" id="ARBA00013194"/>
    </source>
</evidence>
<dbReference type="RefSeq" id="XP_024712394.1">
    <property type="nucleotide sequence ID" value="XM_024859422.1"/>
</dbReference>
<evidence type="ECO:0000256" key="1">
    <source>
        <dbReference type="ARBA" id="ARBA00000971"/>
    </source>
</evidence>
<evidence type="ECO:0000313" key="9">
    <source>
        <dbReference type="EMBL" id="PSK36274.1"/>
    </source>
</evidence>
<dbReference type="PROSITE" id="PS50059">
    <property type="entry name" value="FKBP_PPIASE"/>
    <property type="match status" value="1"/>
</dbReference>
<keyword evidence="4 6" id="KW-0413">Isomerase</keyword>
<evidence type="ECO:0000256" key="4">
    <source>
        <dbReference type="ARBA" id="ARBA00023235"/>
    </source>
</evidence>
<feature type="chain" id="PRO_5015104161" description="peptidylprolyl isomerase" evidence="7">
    <location>
        <begin position="17"/>
        <end position="129"/>
    </location>
</feature>
<dbReference type="AlphaFoldDB" id="A0A2P7YJY0"/>
<dbReference type="Proteomes" id="UP000241107">
    <property type="component" value="Unassembled WGS sequence"/>
</dbReference>
<comment type="catalytic activity">
    <reaction evidence="1 6">
        <text>[protein]-peptidylproline (omega=180) = [protein]-peptidylproline (omega=0)</text>
        <dbReference type="Rhea" id="RHEA:16237"/>
        <dbReference type="Rhea" id="RHEA-COMP:10747"/>
        <dbReference type="Rhea" id="RHEA-COMP:10748"/>
        <dbReference type="ChEBI" id="CHEBI:83833"/>
        <dbReference type="ChEBI" id="CHEBI:83834"/>
        <dbReference type="EC" id="5.2.1.8"/>
    </reaction>
</comment>